<dbReference type="PANTHER" id="PTHR10272:SF0">
    <property type="entry name" value="PLATELET-ACTIVATING FACTOR ACETYLHYDROLASE"/>
    <property type="match status" value="1"/>
</dbReference>
<dbReference type="EMBL" id="CP016076">
    <property type="protein sequence ID" value="APU12254.1"/>
    <property type="molecule type" value="Genomic_DNA"/>
</dbReference>
<dbReference type="PANTHER" id="PTHR10272">
    <property type="entry name" value="PLATELET-ACTIVATING FACTOR ACETYLHYDROLASE"/>
    <property type="match status" value="1"/>
</dbReference>
<evidence type="ECO:0000313" key="6">
    <source>
        <dbReference type="Proteomes" id="UP000185511"/>
    </source>
</evidence>
<evidence type="ECO:0000256" key="4">
    <source>
        <dbReference type="SAM" id="SignalP"/>
    </source>
</evidence>
<dbReference type="SUPFAM" id="SSF53474">
    <property type="entry name" value="alpha/beta-Hydrolases"/>
    <property type="match status" value="1"/>
</dbReference>
<keyword evidence="4" id="KW-0732">Signal</keyword>
<evidence type="ECO:0000256" key="1">
    <source>
        <dbReference type="ARBA" id="ARBA00022801"/>
    </source>
</evidence>
<gene>
    <name evidence="5" type="ORF">UA74_00790</name>
</gene>
<proteinExistence type="predicted"/>
<keyword evidence="6" id="KW-1185">Reference proteome</keyword>
<dbReference type="GO" id="GO:0003847">
    <property type="term" value="F:1-alkyl-2-acetylglycerophosphocholine esterase activity"/>
    <property type="evidence" value="ECO:0007669"/>
    <property type="project" value="TreeGrafter"/>
</dbReference>
<feature type="signal peptide" evidence="4">
    <location>
        <begin position="1"/>
        <end position="24"/>
    </location>
</feature>
<keyword evidence="3" id="KW-0443">Lipid metabolism</keyword>
<evidence type="ECO:0000256" key="2">
    <source>
        <dbReference type="ARBA" id="ARBA00022963"/>
    </source>
</evidence>
<organism evidence="5 6">
    <name type="scientific">Actinoalloteichus fjordicus</name>
    <dbReference type="NCBI Taxonomy" id="1612552"/>
    <lineage>
        <taxon>Bacteria</taxon>
        <taxon>Bacillati</taxon>
        <taxon>Actinomycetota</taxon>
        <taxon>Actinomycetes</taxon>
        <taxon>Pseudonocardiales</taxon>
        <taxon>Pseudonocardiaceae</taxon>
        <taxon>Actinoalloteichus</taxon>
    </lineage>
</organism>
<dbReference type="KEGG" id="acad:UA74_00790"/>
<dbReference type="GO" id="GO:0016042">
    <property type="term" value="P:lipid catabolic process"/>
    <property type="evidence" value="ECO:0007669"/>
    <property type="project" value="UniProtKB-KW"/>
</dbReference>
<keyword evidence="2" id="KW-0442">Lipid degradation</keyword>
<dbReference type="Proteomes" id="UP000185511">
    <property type="component" value="Chromosome"/>
</dbReference>
<name>A0AAC9L9H3_9PSEU</name>
<dbReference type="Pfam" id="PF03403">
    <property type="entry name" value="PAF-AH_p_II"/>
    <property type="match status" value="2"/>
</dbReference>
<dbReference type="AlphaFoldDB" id="A0AAC9L9H3"/>
<accession>A0AAC9L9H3</accession>
<feature type="chain" id="PRO_5042106964" evidence="4">
    <location>
        <begin position="25"/>
        <end position="397"/>
    </location>
</feature>
<sequence length="397" mass="42553">MLLPALLAGTAVLAPVAAAETSLAGDPGQPTDPIRLTLPAPTGDSDIGSMELHVVDETRNDPWVPEVPYRELMVSVWYPTKVAGSDTAPWMPPNSAEKLLADVEERTGLPMDQVRLPETRGQLGVAVDEVPGGRPVVLYSPGSGMPRAVGTSVVQELASHGYVVVTVDHTYNARHVEFPGGRVVSAIDLGDDFGVQASVHAEDLSFVVDVLTEIVEDGASDAVRGRLPDGLGAALDLADIGVLGHSLGGSAAAAALHGDARFDAAMSLDGPVFSPVVEEGFDEPFLLFTQRTYEVPSWWESWDAVWPRLRGNAWQLDLVDASHNSYTDYQFLYPQIEDAFGLPPGGFVQQIGTIDPADSFDAQRAYARAFFDQELRGIPDGLLNGPSPLYPQVEFLR</sequence>
<dbReference type="Gene3D" id="3.40.50.1820">
    <property type="entry name" value="alpha/beta hydrolase"/>
    <property type="match status" value="1"/>
</dbReference>
<evidence type="ECO:0000256" key="3">
    <source>
        <dbReference type="ARBA" id="ARBA00023098"/>
    </source>
</evidence>
<dbReference type="InterPro" id="IPR029058">
    <property type="entry name" value="AB_hydrolase_fold"/>
</dbReference>
<protein>
    <submittedName>
        <fullName evidence="5">Alpha/beta hydrolase family</fullName>
    </submittedName>
</protein>
<evidence type="ECO:0000313" key="5">
    <source>
        <dbReference type="EMBL" id="APU12254.1"/>
    </source>
</evidence>
<reference evidence="6" key="1">
    <citation type="submission" date="2016-06" db="EMBL/GenBank/DDBJ databases">
        <title>Complete genome sequence of Actinoalloteichus fjordicus DSM 46855 (=ADI127-17), type strain of the new species Actinoalloteichus fjordicus.</title>
        <authorList>
            <person name="Ruckert C."/>
            <person name="Nouioui I."/>
            <person name="Willmese J."/>
            <person name="van Wezel G."/>
            <person name="Klenk H.-P."/>
            <person name="Kalinowski J."/>
            <person name="Zotchev S.B."/>
        </authorList>
    </citation>
    <scope>NUCLEOTIDE SEQUENCE [LARGE SCALE GENOMIC DNA]</scope>
    <source>
        <strain evidence="6">ADI127-7</strain>
    </source>
</reference>
<keyword evidence="1 5" id="KW-0378">Hydrolase</keyword>